<dbReference type="InterPro" id="IPR015422">
    <property type="entry name" value="PyrdxlP-dep_Trfase_small"/>
</dbReference>
<dbReference type="PANTHER" id="PTHR48097:SF9">
    <property type="entry name" value="L-THREONINE ALDOLASE"/>
    <property type="match status" value="1"/>
</dbReference>
<evidence type="ECO:0000313" key="7">
    <source>
        <dbReference type="Proteomes" id="UP001054857"/>
    </source>
</evidence>
<dbReference type="Proteomes" id="UP001054857">
    <property type="component" value="Unassembled WGS sequence"/>
</dbReference>
<keyword evidence="3" id="KW-0663">Pyridoxal phosphate</keyword>
<evidence type="ECO:0000256" key="1">
    <source>
        <dbReference type="ARBA" id="ARBA00001933"/>
    </source>
</evidence>
<comment type="caution">
    <text evidence="6">The sequence shown here is derived from an EMBL/GenBank/DDBJ whole genome shotgun (WGS) entry which is preliminary data.</text>
</comment>
<dbReference type="CDD" id="cd06502">
    <property type="entry name" value="TA_like"/>
    <property type="match status" value="1"/>
</dbReference>
<evidence type="ECO:0000256" key="4">
    <source>
        <dbReference type="ARBA" id="ARBA00023239"/>
    </source>
</evidence>
<evidence type="ECO:0000313" key="6">
    <source>
        <dbReference type="EMBL" id="GFR51805.1"/>
    </source>
</evidence>
<dbReference type="SUPFAM" id="SSF53383">
    <property type="entry name" value="PLP-dependent transferases"/>
    <property type="match status" value="1"/>
</dbReference>
<gene>
    <name evidence="6" type="ORF">Agub_g14264</name>
</gene>
<dbReference type="GO" id="GO:0008732">
    <property type="term" value="F:L-allo-threonine aldolase activity"/>
    <property type="evidence" value="ECO:0007669"/>
    <property type="project" value="TreeGrafter"/>
</dbReference>
<dbReference type="AlphaFoldDB" id="A0AAD3E172"/>
<dbReference type="InterPro" id="IPR001597">
    <property type="entry name" value="ArAA_b-elim_lyase/Thr_aldolase"/>
</dbReference>
<reference evidence="6 7" key="1">
    <citation type="journal article" date="2021" name="Sci. Rep.">
        <title>Genome sequencing of the multicellular alga Astrephomene provides insights into convergent evolution of germ-soma differentiation.</title>
        <authorList>
            <person name="Yamashita S."/>
            <person name="Yamamoto K."/>
            <person name="Matsuzaki R."/>
            <person name="Suzuki S."/>
            <person name="Yamaguchi H."/>
            <person name="Hirooka S."/>
            <person name="Minakuchi Y."/>
            <person name="Miyagishima S."/>
            <person name="Kawachi M."/>
            <person name="Toyoda A."/>
            <person name="Nozaki H."/>
        </authorList>
    </citation>
    <scope>NUCLEOTIDE SEQUENCE [LARGE SCALE GENOMIC DNA]</scope>
    <source>
        <strain evidence="6 7">NIES-4017</strain>
    </source>
</reference>
<dbReference type="GO" id="GO:0006545">
    <property type="term" value="P:glycine biosynthetic process"/>
    <property type="evidence" value="ECO:0007669"/>
    <property type="project" value="TreeGrafter"/>
</dbReference>
<dbReference type="Gene3D" id="3.40.640.10">
    <property type="entry name" value="Type I PLP-dependent aspartate aminotransferase-like (Major domain)"/>
    <property type="match status" value="1"/>
</dbReference>
<dbReference type="NCBIfam" id="NF041359">
    <property type="entry name" value="GntG_guanitoxin"/>
    <property type="match status" value="1"/>
</dbReference>
<comment type="cofactor">
    <cofactor evidence="1">
        <name>pyridoxal 5'-phosphate</name>
        <dbReference type="ChEBI" id="CHEBI:597326"/>
    </cofactor>
</comment>
<proteinExistence type="inferred from homology"/>
<dbReference type="EMBL" id="BMAR01000054">
    <property type="protein sequence ID" value="GFR51805.1"/>
    <property type="molecule type" value="Genomic_DNA"/>
</dbReference>
<dbReference type="Gene3D" id="3.90.1150.10">
    <property type="entry name" value="Aspartate Aminotransferase, domain 1"/>
    <property type="match status" value="1"/>
</dbReference>
<feature type="domain" description="Aromatic amino acid beta-eliminating lyase/threonine aldolase" evidence="5">
    <location>
        <begin position="54"/>
        <end position="127"/>
    </location>
</feature>
<organism evidence="6 7">
    <name type="scientific">Astrephomene gubernaculifera</name>
    <dbReference type="NCBI Taxonomy" id="47775"/>
    <lineage>
        <taxon>Eukaryota</taxon>
        <taxon>Viridiplantae</taxon>
        <taxon>Chlorophyta</taxon>
        <taxon>core chlorophytes</taxon>
        <taxon>Chlorophyceae</taxon>
        <taxon>CS clade</taxon>
        <taxon>Chlamydomonadales</taxon>
        <taxon>Astrephomenaceae</taxon>
        <taxon>Astrephomene</taxon>
    </lineage>
</organism>
<dbReference type="FunFam" id="3.40.640.10:FF:000030">
    <property type="entry name" value="Low-specificity L-threonine aldolase"/>
    <property type="match status" value="1"/>
</dbReference>
<keyword evidence="4" id="KW-0456">Lyase</keyword>
<evidence type="ECO:0000256" key="3">
    <source>
        <dbReference type="ARBA" id="ARBA00022898"/>
    </source>
</evidence>
<feature type="domain" description="Aromatic amino acid beta-eliminating lyase/threonine aldolase" evidence="5">
    <location>
        <begin position="144"/>
        <end position="363"/>
    </location>
</feature>
<comment type="similarity">
    <text evidence="2">Belongs to the threonine aldolase family.</text>
</comment>
<dbReference type="InterPro" id="IPR023603">
    <property type="entry name" value="Low_specificity_L-TA-like"/>
</dbReference>
<sequence>MLTSLRLRWHRQIRDVYAVVTLGANYRTCSVAMKLPSEVSEEASPQHRHAAVLDLRSDTVTKPTPKMLQAMMTAEVGDDVWGDDPTVNALQDCAAQMFGFEAGLFCPSGTMTNQIAIKASIDGSERLVGTEYKLSPRKNARGRRVHTQPGDELVCADNSHIYLFEGGGIAFNSAVQPKLLPSDRGRISAAQIAQAINVEDSHHPPTRLVCLENTANKGGGSYYSLEQVKEISDLCKARGLRLHLDGARVFNACIAGGYSPSQLGPLFDSVSVCLSKGLGCPVGSLLLGSRDFIRRAHRIRKILGGGMRQAGFLAGAGLYALRNNVERLQEDHVRARRLGSVLQDLPYVGSLAPVDTNIVIFTVAPGWDAKELQERLHRHHGVRISSMGPGVLRLVTHLHVDDEAVEAVCTALRKVAEEGPVGHSVQAGAAGAAVQQGYGGG</sequence>
<dbReference type="InterPro" id="IPR015424">
    <property type="entry name" value="PyrdxlP-dep_Trfase"/>
</dbReference>
<dbReference type="PANTHER" id="PTHR48097">
    <property type="entry name" value="L-THREONINE ALDOLASE-RELATED"/>
    <property type="match status" value="1"/>
</dbReference>
<evidence type="ECO:0000256" key="2">
    <source>
        <dbReference type="ARBA" id="ARBA00006966"/>
    </source>
</evidence>
<keyword evidence="7" id="KW-1185">Reference proteome</keyword>
<dbReference type="GO" id="GO:0005829">
    <property type="term" value="C:cytosol"/>
    <property type="evidence" value="ECO:0007669"/>
    <property type="project" value="TreeGrafter"/>
</dbReference>
<feature type="non-terminal residue" evidence="6">
    <location>
        <position position="441"/>
    </location>
</feature>
<accession>A0AAD3E172</accession>
<protein>
    <recommendedName>
        <fullName evidence="5">Aromatic amino acid beta-eliminating lyase/threonine aldolase domain-containing protein</fullName>
    </recommendedName>
</protein>
<name>A0AAD3E172_9CHLO</name>
<dbReference type="GO" id="GO:0006567">
    <property type="term" value="P:L-threonine catabolic process"/>
    <property type="evidence" value="ECO:0007669"/>
    <property type="project" value="TreeGrafter"/>
</dbReference>
<dbReference type="InterPro" id="IPR015421">
    <property type="entry name" value="PyrdxlP-dep_Trfase_major"/>
</dbReference>
<dbReference type="Pfam" id="PF01212">
    <property type="entry name" value="Beta_elim_lyase"/>
    <property type="match status" value="2"/>
</dbReference>
<evidence type="ECO:0000259" key="5">
    <source>
        <dbReference type="Pfam" id="PF01212"/>
    </source>
</evidence>